<feature type="compositionally biased region" description="Acidic residues" evidence="1">
    <location>
        <begin position="118"/>
        <end position="137"/>
    </location>
</feature>
<evidence type="ECO:0000256" key="1">
    <source>
        <dbReference type="SAM" id="MobiDB-lite"/>
    </source>
</evidence>
<comment type="caution">
    <text evidence="2">The sequence shown here is derived from an EMBL/GenBank/DDBJ whole genome shotgun (WGS) entry which is preliminary data.</text>
</comment>
<feature type="compositionally biased region" description="Basic residues" evidence="1">
    <location>
        <begin position="21"/>
        <end position="30"/>
    </location>
</feature>
<evidence type="ECO:0000313" key="2">
    <source>
        <dbReference type="EMBL" id="GEU42484.1"/>
    </source>
</evidence>
<protein>
    <submittedName>
        <fullName evidence="2">Uncharacterized protein</fullName>
    </submittedName>
</protein>
<accession>A0A6L2K3N8</accession>
<name>A0A6L2K3N8_TANCI</name>
<feature type="region of interest" description="Disordered" evidence="1">
    <location>
        <begin position="18"/>
        <end position="61"/>
    </location>
</feature>
<feature type="compositionally biased region" description="Acidic residues" evidence="1">
    <location>
        <begin position="177"/>
        <end position="186"/>
    </location>
</feature>
<proteinExistence type="predicted"/>
<feature type="region of interest" description="Disordered" evidence="1">
    <location>
        <begin position="94"/>
        <end position="186"/>
    </location>
</feature>
<dbReference type="EMBL" id="BKCJ010001574">
    <property type="protein sequence ID" value="GEU42484.1"/>
    <property type="molecule type" value="Genomic_DNA"/>
</dbReference>
<gene>
    <name evidence="2" type="ORF">Tci_014462</name>
</gene>
<sequence>MGVKRKCYCTGEGAEEELAKKSKRVKRPAKKPTIAPTADVTIRDNPGVSISKKKAPAKVDRGKGVELLSNAALLEAAQLKKTLKKSKLETHKLQASGLSEGADLESEVPDESKGKSEDESDDVKDVDDNENDDDSVNDDGGGNDTHNSERTDLDDDEKLSFTLKDYEEEEHNKEYEANEEENMDEDEFKELYEDVNAPPSEHEVASLINVKVSEEEPSTQTPSFLIEPVKVIPDTFMVAATTVPPTIIMITPPSQLTTPSPAPTTDLTTTSIPALLDFSSLFGFDQRVSTLEKEMSQFKRAKHSAQLLDSIKS</sequence>
<dbReference type="AlphaFoldDB" id="A0A6L2K3N8"/>
<reference evidence="2" key="1">
    <citation type="journal article" date="2019" name="Sci. Rep.">
        <title>Draft genome of Tanacetum cinerariifolium, the natural source of mosquito coil.</title>
        <authorList>
            <person name="Yamashiro T."/>
            <person name="Shiraishi A."/>
            <person name="Satake H."/>
            <person name="Nakayama K."/>
        </authorList>
    </citation>
    <scope>NUCLEOTIDE SEQUENCE</scope>
</reference>
<organism evidence="2">
    <name type="scientific">Tanacetum cinerariifolium</name>
    <name type="common">Dalmatian daisy</name>
    <name type="synonym">Chrysanthemum cinerariifolium</name>
    <dbReference type="NCBI Taxonomy" id="118510"/>
    <lineage>
        <taxon>Eukaryota</taxon>
        <taxon>Viridiplantae</taxon>
        <taxon>Streptophyta</taxon>
        <taxon>Embryophyta</taxon>
        <taxon>Tracheophyta</taxon>
        <taxon>Spermatophyta</taxon>
        <taxon>Magnoliopsida</taxon>
        <taxon>eudicotyledons</taxon>
        <taxon>Gunneridae</taxon>
        <taxon>Pentapetalae</taxon>
        <taxon>asterids</taxon>
        <taxon>campanulids</taxon>
        <taxon>Asterales</taxon>
        <taxon>Asteraceae</taxon>
        <taxon>Asteroideae</taxon>
        <taxon>Anthemideae</taxon>
        <taxon>Anthemidinae</taxon>
        <taxon>Tanacetum</taxon>
    </lineage>
</organism>